<dbReference type="AlphaFoldDB" id="A0A433R0F4"/>
<reference evidence="2 3" key="1">
    <citation type="journal article" date="2018" name="New Phytol.">
        <title>Phylogenomics of Endogonaceae and evolution of mycorrhizas within Mucoromycota.</title>
        <authorList>
            <person name="Chang Y."/>
            <person name="Desiro A."/>
            <person name="Na H."/>
            <person name="Sandor L."/>
            <person name="Lipzen A."/>
            <person name="Clum A."/>
            <person name="Barry K."/>
            <person name="Grigoriev I.V."/>
            <person name="Martin F.M."/>
            <person name="Stajich J.E."/>
            <person name="Smith M.E."/>
            <person name="Bonito G."/>
            <person name="Spatafora J.W."/>
        </authorList>
    </citation>
    <scope>NUCLEOTIDE SEQUENCE [LARGE SCALE GENOMIC DNA]</scope>
    <source>
        <strain evidence="2 3">AD002</strain>
    </source>
</reference>
<evidence type="ECO:0000313" key="3">
    <source>
        <dbReference type="Proteomes" id="UP000274822"/>
    </source>
</evidence>
<comment type="caution">
    <text evidence="2">The sequence shown here is derived from an EMBL/GenBank/DDBJ whole genome shotgun (WGS) entry which is preliminary data.</text>
</comment>
<accession>A0A433R0F4</accession>
<dbReference type="Proteomes" id="UP000274822">
    <property type="component" value="Unassembled WGS sequence"/>
</dbReference>
<feature type="region of interest" description="Disordered" evidence="1">
    <location>
        <begin position="45"/>
        <end position="67"/>
    </location>
</feature>
<proteinExistence type="predicted"/>
<organism evidence="2 3">
    <name type="scientific">Jimgerdemannia flammicorona</name>
    <dbReference type="NCBI Taxonomy" id="994334"/>
    <lineage>
        <taxon>Eukaryota</taxon>
        <taxon>Fungi</taxon>
        <taxon>Fungi incertae sedis</taxon>
        <taxon>Mucoromycota</taxon>
        <taxon>Mucoromycotina</taxon>
        <taxon>Endogonomycetes</taxon>
        <taxon>Endogonales</taxon>
        <taxon>Endogonaceae</taxon>
        <taxon>Jimgerdemannia</taxon>
    </lineage>
</organism>
<sequence>MTSCSSVFRQSHFIKAPTLSFAVFPAKVMEPNKDKHQVVIKTETTKRLADSQGDPHTSQIAKRPKTNRTTLALNLRQAASSGFPKAISAHSTKSDTVASAEPSASSMPTPENLADGGMEHRLESLSTDYEAIINVDPPIYLISQDAPVRWAAHIKELRQDDRLKNYDYSGYQYGDIFGYDDWYDDDDDVKTPDLSGEE</sequence>
<evidence type="ECO:0000256" key="1">
    <source>
        <dbReference type="SAM" id="MobiDB-lite"/>
    </source>
</evidence>
<evidence type="ECO:0000313" key="2">
    <source>
        <dbReference type="EMBL" id="RUS35529.1"/>
    </source>
</evidence>
<dbReference type="EMBL" id="RBNJ01000046">
    <property type="protein sequence ID" value="RUS35529.1"/>
    <property type="molecule type" value="Genomic_DNA"/>
</dbReference>
<keyword evidence="3" id="KW-1185">Reference proteome</keyword>
<feature type="compositionally biased region" description="Polar residues" evidence="1">
    <location>
        <begin position="89"/>
        <end position="109"/>
    </location>
</feature>
<feature type="region of interest" description="Disordered" evidence="1">
    <location>
        <begin position="84"/>
        <end position="112"/>
    </location>
</feature>
<protein>
    <submittedName>
        <fullName evidence="2">Uncharacterized protein</fullName>
    </submittedName>
</protein>
<gene>
    <name evidence="2" type="ORF">BC938DRAFT_480156</name>
</gene>
<name>A0A433R0F4_9FUNG</name>